<evidence type="ECO:0000313" key="1">
    <source>
        <dbReference type="EMBL" id="AEE17948.1"/>
    </source>
</evidence>
<sequence length="64" mass="7325">MTRYAILAGVSEKPGFQQKSLCDIYDFLKSTRGGFWAERAKLFSVDTAVSRMANLYRKIMQNTL</sequence>
<dbReference type="RefSeq" id="WP_013759649.1">
    <property type="nucleotide sequence ID" value="NC_015500.1"/>
</dbReference>
<evidence type="ECO:0000313" key="2">
    <source>
        <dbReference type="Proteomes" id="UP000006546"/>
    </source>
</evidence>
<dbReference type="AlphaFoldDB" id="F4LNX1"/>
<name>F4LNX1_TREBD</name>
<dbReference type="EMBL" id="CP002696">
    <property type="protein sequence ID" value="AEE17948.1"/>
    <property type="molecule type" value="Genomic_DNA"/>
</dbReference>
<dbReference type="KEGG" id="tbe:Trebr_2542"/>
<gene>
    <name evidence="1" type="ordered locus">Trebr_2542</name>
</gene>
<accession>F4LNX1</accession>
<keyword evidence="2" id="KW-1185">Reference proteome</keyword>
<organism evidence="1 2">
    <name type="scientific">Treponema brennaborense (strain DSM 12168 / CIP 105900 / DD5/3)</name>
    <dbReference type="NCBI Taxonomy" id="906968"/>
    <lineage>
        <taxon>Bacteria</taxon>
        <taxon>Pseudomonadati</taxon>
        <taxon>Spirochaetota</taxon>
        <taxon>Spirochaetia</taxon>
        <taxon>Spirochaetales</taxon>
        <taxon>Treponemataceae</taxon>
        <taxon>Treponema</taxon>
    </lineage>
</organism>
<reference evidence="2" key="1">
    <citation type="submission" date="2011-04" db="EMBL/GenBank/DDBJ databases">
        <title>The complete genome of Treponema brennaborense DSM 12168.</title>
        <authorList>
            <person name="Lucas S."/>
            <person name="Han J."/>
            <person name="Lapidus A."/>
            <person name="Bruce D."/>
            <person name="Goodwin L."/>
            <person name="Pitluck S."/>
            <person name="Peters L."/>
            <person name="Kyrpides N."/>
            <person name="Mavromatis K."/>
            <person name="Ivanova N."/>
            <person name="Mikhailova N."/>
            <person name="Pagani I."/>
            <person name="Teshima H."/>
            <person name="Detter J.C."/>
            <person name="Tapia R."/>
            <person name="Han C."/>
            <person name="Land M."/>
            <person name="Hauser L."/>
            <person name="Markowitz V."/>
            <person name="Cheng J.-F."/>
            <person name="Hugenholtz P."/>
            <person name="Woyke T."/>
            <person name="Wu D."/>
            <person name="Gronow S."/>
            <person name="Wellnitz S."/>
            <person name="Brambilla E."/>
            <person name="Klenk H.-P."/>
            <person name="Eisen J.A."/>
        </authorList>
    </citation>
    <scope>NUCLEOTIDE SEQUENCE [LARGE SCALE GENOMIC DNA]</scope>
    <source>
        <strain evidence="2">DSM 12168 / CIP 105900 / DD5/3</strain>
    </source>
</reference>
<protein>
    <submittedName>
        <fullName evidence="1">Uncharacterized protein</fullName>
    </submittedName>
</protein>
<dbReference type="Proteomes" id="UP000006546">
    <property type="component" value="Chromosome"/>
</dbReference>
<proteinExistence type="predicted"/>
<dbReference type="HOGENOM" id="CLU_2866484_0_0_12"/>